<evidence type="ECO:0000313" key="16">
    <source>
        <dbReference type="EMBL" id="GAA4149728.1"/>
    </source>
</evidence>
<dbReference type="PANTHER" id="PTHR32294">
    <property type="entry name" value="DNA POLYMERASE III SUBUNIT ALPHA"/>
    <property type="match status" value="1"/>
</dbReference>
<proteinExistence type="inferred from homology"/>
<comment type="similarity">
    <text evidence="3">Belongs to the DNA polymerase type-C family. DnaE subfamily.</text>
</comment>
<evidence type="ECO:0000256" key="10">
    <source>
        <dbReference type="ARBA" id="ARBA00022705"/>
    </source>
</evidence>
<dbReference type="InterPro" id="IPR041931">
    <property type="entry name" value="DNA_pol3_alpha_thumb_dom"/>
</dbReference>
<evidence type="ECO:0000256" key="11">
    <source>
        <dbReference type="ARBA" id="ARBA00022763"/>
    </source>
</evidence>
<comment type="caution">
    <text evidence="16">The sequence shown here is derived from an EMBL/GenBank/DDBJ whole genome shotgun (WGS) entry which is preliminary data.</text>
</comment>
<evidence type="ECO:0000256" key="5">
    <source>
        <dbReference type="ARBA" id="ARBA00017273"/>
    </source>
</evidence>
<evidence type="ECO:0000256" key="8">
    <source>
        <dbReference type="ARBA" id="ARBA00022679"/>
    </source>
</evidence>
<dbReference type="InterPro" id="IPR004013">
    <property type="entry name" value="PHP_dom"/>
</dbReference>
<keyword evidence="7" id="KW-0963">Cytoplasm</keyword>
<accession>A0ABP7Z876</accession>
<dbReference type="PANTHER" id="PTHR32294:SF4">
    <property type="entry name" value="ERROR-PRONE DNA POLYMERASE"/>
    <property type="match status" value="1"/>
</dbReference>
<comment type="similarity">
    <text evidence="2">Belongs to the DNA polymerase type-C family. DnaE2 subfamily.</text>
</comment>
<comment type="catalytic activity">
    <reaction evidence="14">
        <text>DNA(n) + a 2'-deoxyribonucleoside 5'-triphosphate = DNA(n+1) + diphosphate</text>
        <dbReference type="Rhea" id="RHEA:22508"/>
        <dbReference type="Rhea" id="RHEA-COMP:17339"/>
        <dbReference type="Rhea" id="RHEA-COMP:17340"/>
        <dbReference type="ChEBI" id="CHEBI:33019"/>
        <dbReference type="ChEBI" id="CHEBI:61560"/>
        <dbReference type="ChEBI" id="CHEBI:173112"/>
        <dbReference type="EC" id="2.7.7.7"/>
    </reaction>
</comment>
<dbReference type="Gene3D" id="1.10.150.870">
    <property type="match status" value="1"/>
</dbReference>
<dbReference type="Pfam" id="PF17657">
    <property type="entry name" value="DNA_pol3_finger"/>
    <property type="match status" value="1"/>
</dbReference>
<evidence type="ECO:0000256" key="2">
    <source>
        <dbReference type="ARBA" id="ARBA00007391"/>
    </source>
</evidence>
<evidence type="ECO:0000313" key="17">
    <source>
        <dbReference type="Proteomes" id="UP001500266"/>
    </source>
</evidence>
<evidence type="ECO:0000256" key="7">
    <source>
        <dbReference type="ARBA" id="ARBA00022490"/>
    </source>
</evidence>
<dbReference type="Gene3D" id="1.10.10.1600">
    <property type="entry name" value="Bacterial DNA polymerase III alpha subunit, thumb domain"/>
    <property type="match status" value="1"/>
</dbReference>
<keyword evidence="12" id="KW-0239">DNA-directed DNA polymerase</keyword>
<keyword evidence="13" id="KW-0234">DNA repair</keyword>
<name>A0ABP7Z876_9ACTN</name>
<protein>
    <recommendedName>
        <fullName evidence="6">DNA polymerase III subunit alpha</fullName>
        <ecNumber evidence="4">2.7.7.7</ecNumber>
    </recommendedName>
    <alternativeName>
        <fullName evidence="5">Error-prone DNA polymerase</fullName>
    </alternativeName>
</protein>
<dbReference type="InterPro" id="IPR016195">
    <property type="entry name" value="Pol/histidinol_Pase-like"/>
</dbReference>
<dbReference type="RefSeq" id="WP_345023551.1">
    <property type="nucleotide sequence ID" value="NZ_BAABDO010000081.1"/>
</dbReference>
<evidence type="ECO:0000256" key="12">
    <source>
        <dbReference type="ARBA" id="ARBA00022932"/>
    </source>
</evidence>
<dbReference type="EC" id="2.7.7.7" evidence="4"/>
<keyword evidence="8" id="KW-0808">Transferase</keyword>
<dbReference type="InterPro" id="IPR029460">
    <property type="entry name" value="DNAPol_HHH"/>
</dbReference>
<evidence type="ECO:0000256" key="4">
    <source>
        <dbReference type="ARBA" id="ARBA00012417"/>
    </source>
</evidence>
<dbReference type="Pfam" id="PF14579">
    <property type="entry name" value="HHH_6"/>
    <property type="match status" value="1"/>
</dbReference>
<reference evidence="17" key="1">
    <citation type="journal article" date="2019" name="Int. J. Syst. Evol. Microbiol.">
        <title>The Global Catalogue of Microorganisms (GCM) 10K type strain sequencing project: providing services to taxonomists for standard genome sequencing and annotation.</title>
        <authorList>
            <consortium name="The Broad Institute Genomics Platform"/>
            <consortium name="The Broad Institute Genome Sequencing Center for Infectious Disease"/>
            <person name="Wu L."/>
            <person name="Ma J."/>
        </authorList>
    </citation>
    <scope>NUCLEOTIDE SEQUENCE [LARGE SCALE GENOMIC DNA]</scope>
    <source>
        <strain evidence="17">JCM 17316</strain>
    </source>
</reference>
<dbReference type="Pfam" id="PF02811">
    <property type="entry name" value="PHP"/>
    <property type="match status" value="1"/>
</dbReference>
<feature type="domain" description="Polymerase/histidinol phosphatase N-terminal" evidence="15">
    <location>
        <begin position="1"/>
        <end position="68"/>
    </location>
</feature>
<dbReference type="NCBIfam" id="TIGR00594">
    <property type="entry name" value="polc"/>
    <property type="match status" value="1"/>
</dbReference>
<dbReference type="Pfam" id="PF01336">
    <property type="entry name" value="tRNA_anti-codon"/>
    <property type="match status" value="1"/>
</dbReference>
<dbReference type="InterPro" id="IPR004365">
    <property type="entry name" value="NA-bd_OB_tRNA"/>
</dbReference>
<evidence type="ECO:0000256" key="9">
    <source>
        <dbReference type="ARBA" id="ARBA00022695"/>
    </source>
</evidence>
<dbReference type="CDD" id="cd07431">
    <property type="entry name" value="PHP_PolIIIA"/>
    <property type="match status" value="1"/>
</dbReference>
<keyword evidence="10" id="KW-0235">DNA replication</keyword>
<dbReference type="SUPFAM" id="SSF89550">
    <property type="entry name" value="PHP domain-like"/>
    <property type="match status" value="1"/>
</dbReference>
<keyword evidence="9" id="KW-0548">Nucleotidyltransferase</keyword>
<dbReference type="InterPro" id="IPR011708">
    <property type="entry name" value="DNA_pol3_alpha_NTPase_dom"/>
</dbReference>
<dbReference type="InterPro" id="IPR003141">
    <property type="entry name" value="Pol/His_phosphatase_N"/>
</dbReference>
<dbReference type="InterPro" id="IPR004805">
    <property type="entry name" value="DnaE2/DnaE/PolC"/>
</dbReference>
<evidence type="ECO:0000256" key="13">
    <source>
        <dbReference type="ARBA" id="ARBA00023204"/>
    </source>
</evidence>
<sequence>MHLHVASAYSLRYGTAPPRALAARAADLGMRTLALTDRDGLYGAVKHVLACRDAGIRPVLGVDLAVPAPEEHASGARPARRSRPSAEAAHRIVVLADGPRGWASLCRLVSAAHARGERTRPVATRELVGEHAGGLVVLLGPASDVGRAVAERDRDLAAARLAAWRATAETVLEIVDHQGPGDGFRAARMLALAREAGVPAVLGNAVRYLDKADHPVAQVLDAARRLAPLHRRHLDDTTGQAYLKPIPLMRRVAELACGADAADELMAATLRLGDRCALDSPADLGMGALHLPDVAGDAHALLAARCREGLARRGLERSTRAADRLAAELGVIARKGLAAYFLTVADAAALIRGRGIRCAIRGSGAGSLVNYLLGIGDLDPLRHDLLMERFLADSRPGLPDIDLDVESARRLEAYEALFDRFGRDNTACVSMMETYRARSAIRDVGNAIGLPPQEIDAIAKAFPHIRARQIHAALHDLPELRQSNLSQGRLEVLFRIAERLDGLPRHIAMHPCGVLLSGGTLRDRSPVETSMLGFPMSQFDKDDVEAMGMLKLDVIGVRMQSAMAHAVAEIARVEGTRIDLEAVPRDDPATYELIRSSRTLGCFQIESPGQRELLGKLQPRNLDDLVVDISLFRPGPVNSDMVTPFLEARHGRRAPSYPHPDLAGALGESQGVVVFHEQVLRVLDVMTGCGLSEAERVRRALGDEEGQREAAAWFRAAALARGYDEEVVERVWRTLTAFGAFGFCKAHAASFALPTYQSAWLKRHHTAAFYAGVLTHDPGMYPKRAILDDARHFGVPILPLDVNRSAAEWRVEPASRDGGPGGHGIRVPLSEVRGISAAEVSRIVEHRPYDSLGDFWHRARVSRPTAERLVLAGAFDALYDLRPAAAQAPAPAAVGAGSAPAAPAGDRALGAPAPAGRRAALNRRDLLCRVGALDRATSRPPDGLIEGQLPLGGDRAEGGLGVVEHIPVGQLPDMTPAEVVEAELDILGMDVSRHVLSFYDEMLHGLGVVRSRALAARPDGDDVLVAGVKVATQTPAVRSGQRIIFATLDDATGPVDLTFFESVQDRCAAILFSSWLLVARGRVRRAPAGRRPASLTAYACWDLVGLYEAWQRGGPAAVREAMAREGRNVASSRQVGRRIVYANGFALSPYADIGHAGGDVRRPPARLWHASGGSSGPTL</sequence>
<evidence type="ECO:0000256" key="1">
    <source>
        <dbReference type="ARBA" id="ARBA00004496"/>
    </source>
</evidence>
<dbReference type="EMBL" id="BAABDO010000081">
    <property type="protein sequence ID" value="GAA4149728.1"/>
    <property type="molecule type" value="Genomic_DNA"/>
</dbReference>
<evidence type="ECO:0000256" key="14">
    <source>
        <dbReference type="ARBA" id="ARBA00049244"/>
    </source>
</evidence>
<dbReference type="Proteomes" id="UP001500266">
    <property type="component" value="Unassembled WGS sequence"/>
</dbReference>
<keyword evidence="17" id="KW-1185">Reference proteome</keyword>
<evidence type="ECO:0000256" key="6">
    <source>
        <dbReference type="ARBA" id="ARBA00019114"/>
    </source>
</evidence>
<organism evidence="16 17">
    <name type="scientific">Actinomadura keratinilytica</name>
    <dbReference type="NCBI Taxonomy" id="547461"/>
    <lineage>
        <taxon>Bacteria</taxon>
        <taxon>Bacillati</taxon>
        <taxon>Actinomycetota</taxon>
        <taxon>Actinomycetes</taxon>
        <taxon>Streptosporangiales</taxon>
        <taxon>Thermomonosporaceae</taxon>
        <taxon>Actinomadura</taxon>
    </lineage>
</organism>
<comment type="subcellular location">
    <subcellularLocation>
        <location evidence="1">Cytoplasm</location>
    </subcellularLocation>
</comment>
<dbReference type="SMART" id="SM00481">
    <property type="entry name" value="POLIIIAc"/>
    <property type="match status" value="1"/>
</dbReference>
<dbReference type="CDD" id="cd04485">
    <property type="entry name" value="DnaE_OBF"/>
    <property type="match status" value="1"/>
</dbReference>
<dbReference type="Gene3D" id="3.20.20.140">
    <property type="entry name" value="Metal-dependent hydrolases"/>
    <property type="match status" value="1"/>
</dbReference>
<evidence type="ECO:0000256" key="3">
    <source>
        <dbReference type="ARBA" id="ARBA00009496"/>
    </source>
</evidence>
<evidence type="ECO:0000259" key="15">
    <source>
        <dbReference type="SMART" id="SM00481"/>
    </source>
</evidence>
<dbReference type="Pfam" id="PF07733">
    <property type="entry name" value="DNA_pol3_alpha"/>
    <property type="match status" value="1"/>
</dbReference>
<keyword evidence="11" id="KW-0227">DNA damage</keyword>
<dbReference type="InterPro" id="IPR040982">
    <property type="entry name" value="DNA_pol3_finger"/>
</dbReference>
<gene>
    <name evidence="16" type="primary">dnaE_2</name>
    <name evidence="16" type="ORF">GCM10022416_45350</name>
</gene>